<comment type="caution">
    <text evidence="1">The sequence shown here is derived from an EMBL/GenBank/DDBJ whole genome shotgun (WGS) entry which is preliminary data.</text>
</comment>
<name>A0ABW3U1X3_9BACL</name>
<dbReference type="NCBIfam" id="NF003814">
    <property type="entry name" value="PRK05406.1-3"/>
    <property type="match status" value="1"/>
</dbReference>
<proteinExistence type="predicted"/>
<accession>A0ABW3U1X3</accession>
<reference evidence="2" key="1">
    <citation type="journal article" date="2019" name="Int. J. Syst. Evol. Microbiol.">
        <title>The Global Catalogue of Microorganisms (GCM) 10K type strain sequencing project: providing services to taxonomists for standard genome sequencing and annotation.</title>
        <authorList>
            <consortium name="The Broad Institute Genomics Platform"/>
            <consortium name="The Broad Institute Genome Sequencing Center for Infectious Disease"/>
            <person name="Wu L."/>
            <person name="Ma J."/>
        </authorList>
    </citation>
    <scope>NUCLEOTIDE SEQUENCE [LARGE SCALE GENOMIC DNA]</scope>
    <source>
        <strain evidence="2">CCUG 53915</strain>
    </source>
</reference>
<dbReference type="EC" id="3.5.2.9" evidence="1"/>
<dbReference type="PANTHER" id="PTHR30292:SF0">
    <property type="entry name" value="5-OXOPROLINASE SUBUNIT A"/>
    <property type="match status" value="1"/>
</dbReference>
<evidence type="ECO:0000313" key="1">
    <source>
        <dbReference type="EMBL" id="MFD1206229.1"/>
    </source>
</evidence>
<dbReference type="EMBL" id="JBHTLT010000117">
    <property type="protein sequence ID" value="MFD1206229.1"/>
    <property type="molecule type" value="Genomic_DNA"/>
</dbReference>
<dbReference type="GO" id="GO:0017168">
    <property type="term" value="F:5-oxoprolinase (ATP-hydrolyzing) activity"/>
    <property type="evidence" value="ECO:0007669"/>
    <property type="project" value="UniProtKB-EC"/>
</dbReference>
<dbReference type="NCBIfam" id="NF003816">
    <property type="entry name" value="PRK05406.1-5"/>
    <property type="match status" value="1"/>
</dbReference>
<gene>
    <name evidence="1" type="ORF">ACFQ38_14110</name>
</gene>
<dbReference type="InterPro" id="IPR005501">
    <property type="entry name" value="LamB/YcsF/PxpA-like"/>
</dbReference>
<evidence type="ECO:0000313" key="2">
    <source>
        <dbReference type="Proteomes" id="UP001597231"/>
    </source>
</evidence>
<organism evidence="1 2">
    <name type="scientific">Sporosarcina contaminans</name>
    <dbReference type="NCBI Taxonomy" id="633403"/>
    <lineage>
        <taxon>Bacteria</taxon>
        <taxon>Bacillati</taxon>
        <taxon>Bacillota</taxon>
        <taxon>Bacilli</taxon>
        <taxon>Bacillales</taxon>
        <taxon>Caryophanaceae</taxon>
        <taxon>Sporosarcina</taxon>
    </lineage>
</organism>
<dbReference type="RefSeq" id="WP_381481681.1">
    <property type="nucleotide sequence ID" value="NZ_JBHTLT010000117.1"/>
</dbReference>
<keyword evidence="2" id="KW-1185">Reference proteome</keyword>
<dbReference type="CDD" id="cd10787">
    <property type="entry name" value="LamB_YcsF_like"/>
    <property type="match status" value="1"/>
</dbReference>
<protein>
    <submittedName>
        <fullName evidence="1">5-oxoprolinase subunit PxpA</fullName>
        <ecNumber evidence="1">3.5.2.9</ecNumber>
    </submittedName>
</protein>
<dbReference type="SUPFAM" id="SSF88713">
    <property type="entry name" value="Glycoside hydrolase/deacetylase"/>
    <property type="match status" value="1"/>
</dbReference>
<dbReference type="PANTHER" id="PTHR30292">
    <property type="entry name" value="UNCHARACTERIZED PROTEIN YBGL-RELATED"/>
    <property type="match status" value="1"/>
</dbReference>
<dbReference type="InterPro" id="IPR011330">
    <property type="entry name" value="Glyco_hydro/deAcase_b/a-brl"/>
</dbReference>
<dbReference type="Gene3D" id="3.20.20.370">
    <property type="entry name" value="Glycoside hydrolase/deacetylase"/>
    <property type="match status" value="1"/>
</dbReference>
<sequence>MGAVDINCDFGEDFGIYKIKDYSELLQYVDSVNIACGFHASDPSNMRKAVEASIEYGVNVGAHPGYPDIVGFGRRNMEFTKDEIYDIVLYQIGALDAFLKKFGKRLHHVKPHGALYNRAAVCEKTSEAIADAVRDYSNELILYALANSVTVQVAQKKGLTVWSEAFVDRTYEQDGQLTPRKIVNSVISDPHFAAAQFQQIVNESTVTTRQQTTYSIAADTFCIHGDNDAAVEILRSIRKEHRSLR</sequence>
<dbReference type="Proteomes" id="UP001597231">
    <property type="component" value="Unassembled WGS sequence"/>
</dbReference>
<dbReference type="Pfam" id="PF03746">
    <property type="entry name" value="LamB_YcsF"/>
    <property type="match status" value="1"/>
</dbReference>
<keyword evidence="1" id="KW-0378">Hydrolase</keyword>